<dbReference type="GO" id="GO:0004674">
    <property type="term" value="F:protein serine/threonine kinase activity"/>
    <property type="evidence" value="ECO:0007669"/>
    <property type="project" value="UniProtKB-EC"/>
</dbReference>
<dbReference type="InterPro" id="IPR013783">
    <property type="entry name" value="Ig-like_fold"/>
</dbReference>
<protein>
    <submittedName>
        <fullName evidence="2">TTN</fullName>
        <ecNumber evidence="2">2.7.11.1</ecNumber>
    </submittedName>
</protein>
<dbReference type="Gene3D" id="2.60.40.10">
    <property type="entry name" value="Immunoglobulins"/>
    <property type="match status" value="1"/>
</dbReference>
<sequence length="277" mass="31606">MRIFVLSSSKVSGTIWITEFKGHQEHIHCIPSVAVIKFFERPVNTTGFICEFQIQNTTLKDFQNYTVDIENKCGKNTVEIALILADLGKPEKPKSVVINSNSKYIFLQWQSGLNVGSRQSFIIQYRKRSSSAWEYIKAENSNKTNHSIYILNLEPSTKYEVRLYASSELGNSTYTKHIISTKNKKETQNQERSSMNNGLDPQNLNYVEVMFDITTHNGVFCIHGSDARTTYADIDFSARADPLIILEENEESLSSCSVENDDCVSLEEVQQWMISKE</sequence>
<evidence type="ECO:0000313" key="3">
    <source>
        <dbReference type="Proteomes" id="UP000507470"/>
    </source>
</evidence>
<feature type="domain" description="Fibronectin type-III" evidence="1">
    <location>
        <begin position="89"/>
        <end position="187"/>
    </location>
</feature>
<gene>
    <name evidence="2" type="ORF">MCOR_56029</name>
</gene>
<organism evidence="2 3">
    <name type="scientific">Mytilus coruscus</name>
    <name type="common">Sea mussel</name>
    <dbReference type="NCBI Taxonomy" id="42192"/>
    <lineage>
        <taxon>Eukaryota</taxon>
        <taxon>Metazoa</taxon>
        <taxon>Spiralia</taxon>
        <taxon>Lophotrochozoa</taxon>
        <taxon>Mollusca</taxon>
        <taxon>Bivalvia</taxon>
        <taxon>Autobranchia</taxon>
        <taxon>Pteriomorphia</taxon>
        <taxon>Mytilida</taxon>
        <taxon>Mytiloidea</taxon>
        <taxon>Mytilidae</taxon>
        <taxon>Mytilinae</taxon>
        <taxon>Mytilus</taxon>
    </lineage>
</organism>
<accession>A0A6J8EXZ6</accession>
<dbReference type="Proteomes" id="UP000507470">
    <property type="component" value="Unassembled WGS sequence"/>
</dbReference>
<dbReference type="CDD" id="cd00063">
    <property type="entry name" value="FN3"/>
    <property type="match status" value="1"/>
</dbReference>
<name>A0A6J8EXZ6_MYTCO</name>
<dbReference type="InterPro" id="IPR036116">
    <property type="entry name" value="FN3_sf"/>
</dbReference>
<reference evidence="2 3" key="1">
    <citation type="submission" date="2020-06" db="EMBL/GenBank/DDBJ databases">
        <authorList>
            <person name="Li R."/>
            <person name="Bekaert M."/>
        </authorList>
    </citation>
    <scope>NUCLEOTIDE SEQUENCE [LARGE SCALE GENOMIC DNA]</scope>
    <source>
        <strain evidence="3">wild</strain>
    </source>
</reference>
<dbReference type="InterPro" id="IPR003961">
    <property type="entry name" value="FN3_dom"/>
</dbReference>
<dbReference type="AlphaFoldDB" id="A0A6J8EXZ6"/>
<keyword evidence="2" id="KW-0808">Transferase</keyword>
<dbReference type="EMBL" id="CACVKT020009960">
    <property type="protein sequence ID" value="CAC5424091.1"/>
    <property type="molecule type" value="Genomic_DNA"/>
</dbReference>
<evidence type="ECO:0000313" key="2">
    <source>
        <dbReference type="EMBL" id="CAC5424091.1"/>
    </source>
</evidence>
<dbReference type="EC" id="2.7.11.1" evidence="2"/>
<dbReference type="PROSITE" id="PS50853">
    <property type="entry name" value="FN3"/>
    <property type="match status" value="1"/>
</dbReference>
<dbReference type="OrthoDB" id="6135318at2759"/>
<dbReference type="SUPFAM" id="SSF49265">
    <property type="entry name" value="Fibronectin type III"/>
    <property type="match status" value="1"/>
</dbReference>
<evidence type="ECO:0000259" key="1">
    <source>
        <dbReference type="PROSITE" id="PS50853"/>
    </source>
</evidence>
<keyword evidence="3" id="KW-1185">Reference proteome</keyword>
<dbReference type="SMART" id="SM00060">
    <property type="entry name" value="FN3"/>
    <property type="match status" value="1"/>
</dbReference>
<dbReference type="Pfam" id="PF00041">
    <property type="entry name" value="fn3"/>
    <property type="match status" value="1"/>
</dbReference>
<proteinExistence type="predicted"/>